<dbReference type="CDD" id="cd16964">
    <property type="entry name" value="YqgF"/>
    <property type="match status" value="1"/>
</dbReference>
<feature type="compositionally biased region" description="Basic and acidic residues" evidence="6">
    <location>
        <begin position="101"/>
        <end position="111"/>
    </location>
</feature>
<dbReference type="GO" id="GO:0005829">
    <property type="term" value="C:cytosol"/>
    <property type="evidence" value="ECO:0007669"/>
    <property type="project" value="TreeGrafter"/>
</dbReference>
<comment type="function">
    <text evidence="5">Could be a nuclease involved in processing of the 5'-end of pre-16S rRNA.</text>
</comment>
<evidence type="ECO:0000256" key="3">
    <source>
        <dbReference type="ARBA" id="ARBA00022722"/>
    </source>
</evidence>
<dbReference type="EMBL" id="CP017415">
    <property type="protein sequence ID" value="AOU96836.1"/>
    <property type="molecule type" value="Genomic_DNA"/>
</dbReference>
<dbReference type="Pfam" id="PF03652">
    <property type="entry name" value="RuvX"/>
    <property type="match status" value="1"/>
</dbReference>
<dbReference type="Proteomes" id="UP000095401">
    <property type="component" value="Chromosome"/>
</dbReference>
<dbReference type="InterPro" id="IPR012337">
    <property type="entry name" value="RNaseH-like_sf"/>
</dbReference>
<dbReference type="KEGG" id="aprs:BI364_01385"/>
<dbReference type="GO" id="GO:0004518">
    <property type="term" value="F:nuclease activity"/>
    <property type="evidence" value="ECO:0007669"/>
    <property type="project" value="UniProtKB-KW"/>
</dbReference>
<dbReference type="Gene3D" id="3.30.420.140">
    <property type="entry name" value="YqgF/RNase H-like domain"/>
    <property type="match status" value="1"/>
</dbReference>
<evidence type="ECO:0000256" key="2">
    <source>
        <dbReference type="ARBA" id="ARBA00022517"/>
    </source>
</evidence>
<name>A0A1D8IK52_9GAMM</name>
<keyword evidence="9" id="KW-1185">Reference proteome</keyword>
<keyword evidence="1 5" id="KW-0963">Cytoplasm</keyword>
<dbReference type="SUPFAM" id="SSF53098">
    <property type="entry name" value="Ribonuclease H-like"/>
    <property type="match status" value="1"/>
</dbReference>
<dbReference type="NCBIfam" id="TIGR00250">
    <property type="entry name" value="RNAse_H_YqgF"/>
    <property type="match status" value="1"/>
</dbReference>
<dbReference type="InterPro" id="IPR005227">
    <property type="entry name" value="YqgF"/>
</dbReference>
<dbReference type="HAMAP" id="MF_00651">
    <property type="entry name" value="Nuclease_YqgF"/>
    <property type="match status" value="1"/>
</dbReference>
<evidence type="ECO:0000256" key="6">
    <source>
        <dbReference type="SAM" id="MobiDB-lite"/>
    </source>
</evidence>
<evidence type="ECO:0000313" key="9">
    <source>
        <dbReference type="Proteomes" id="UP000095401"/>
    </source>
</evidence>
<evidence type="ECO:0000259" key="7">
    <source>
        <dbReference type="SMART" id="SM00732"/>
    </source>
</evidence>
<keyword evidence="4 5" id="KW-0378">Hydrolase</keyword>
<sequence>MTAGGTVMGFDYGTRRTGVAVGQRITGTARPLTTLGMPGGQPDWPAIDRLVRDWAPTDVVVGRPTRMDGSVTPLTAVAEGFAVTLGKRYALPVSLIDERLSSREAETELRRQRGNGTRGPIRKDDIDQEAAAVLVRDWLTRTTHANTSNHSENP</sequence>
<gene>
    <name evidence="8" type="ORF">BI364_01385</name>
</gene>
<keyword evidence="3 5" id="KW-0540">Nuclease</keyword>
<protein>
    <recommendedName>
        <fullName evidence="5">Putative pre-16S rRNA nuclease</fullName>
        <ecNumber evidence="5">3.1.-.-</ecNumber>
    </recommendedName>
</protein>
<dbReference type="GO" id="GO:0000967">
    <property type="term" value="P:rRNA 5'-end processing"/>
    <property type="evidence" value="ECO:0007669"/>
    <property type="project" value="UniProtKB-UniRule"/>
</dbReference>
<feature type="region of interest" description="Disordered" evidence="6">
    <location>
        <begin position="101"/>
        <end position="126"/>
    </location>
</feature>
<evidence type="ECO:0000256" key="4">
    <source>
        <dbReference type="ARBA" id="ARBA00022801"/>
    </source>
</evidence>
<proteinExistence type="inferred from homology"/>
<evidence type="ECO:0000256" key="1">
    <source>
        <dbReference type="ARBA" id="ARBA00022490"/>
    </source>
</evidence>
<dbReference type="PANTHER" id="PTHR33317:SF4">
    <property type="entry name" value="POLYNUCLEOTIDYL TRANSFERASE, RIBONUCLEASE H-LIKE SUPERFAMILY PROTEIN"/>
    <property type="match status" value="1"/>
</dbReference>
<reference evidence="9" key="1">
    <citation type="submission" date="2016-09" db="EMBL/GenBank/DDBJ databases">
        <title>Acidihalobacter prosperus F5.</title>
        <authorList>
            <person name="Khaleque H.N."/>
            <person name="Ramsay J.P."/>
            <person name="Kaksonen A.H."/>
            <person name="Boxall N.J."/>
            <person name="Watkin E.L.J."/>
        </authorList>
    </citation>
    <scope>NUCLEOTIDE SEQUENCE [LARGE SCALE GENOMIC DNA]</scope>
    <source>
        <strain evidence="9">F5</strain>
    </source>
</reference>
<dbReference type="InterPro" id="IPR006641">
    <property type="entry name" value="YqgF/RNaseH-like_dom"/>
</dbReference>
<accession>A0A1D8IK52</accession>
<dbReference type="PANTHER" id="PTHR33317">
    <property type="entry name" value="POLYNUCLEOTIDYL TRANSFERASE, RIBONUCLEASE H-LIKE SUPERFAMILY PROTEIN"/>
    <property type="match status" value="1"/>
</dbReference>
<evidence type="ECO:0000313" key="8">
    <source>
        <dbReference type="EMBL" id="AOU96836.1"/>
    </source>
</evidence>
<dbReference type="SMART" id="SM00732">
    <property type="entry name" value="YqgFc"/>
    <property type="match status" value="1"/>
</dbReference>
<dbReference type="InterPro" id="IPR037027">
    <property type="entry name" value="YqgF/RNaseH-like_dom_sf"/>
</dbReference>
<feature type="domain" description="YqgF/RNase H-like" evidence="7">
    <location>
        <begin position="5"/>
        <end position="105"/>
    </location>
</feature>
<organism evidence="8 9">
    <name type="scientific">Acidihalobacter yilgarnensis</name>
    <dbReference type="NCBI Taxonomy" id="2819280"/>
    <lineage>
        <taxon>Bacteria</taxon>
        <taxon>Pseudomonadati</taxon>
        <taxon>Pseudomonadota</taxon>
        <taxon>Gammaproteobacteria</taxon>
        <taxon>Chromatiales</taxon>
        <taxon>Ectothiorhodospiraceae</taxon>
        <taxon>Acidihalobacter</taxon>
    </lineage>
</organism>
<comment type="subcellular location">
    <subcellularLocation>
        <location evidence="5">Cytoplasm</location>
    </subcellularLocation>
</comment>
<comment type="similarity">
    <text evidence="5">Belongs to the YqgF HJR family.</text>
</comment>
<dbReference type="GO" id="GO:0016788">
    <property type="term" value="F:hydrolase activity, acting on ester bonds"/>
    <property type="evidence" value="ECO:0007669"/>
    <property type="project" value="UniProtKB-UniRule"/>
</dbReference>
<keyword evidence="2 5" id="KW-0690">Ribosome biogenesis</keyword>
<dbReference type="EC" id="3.1.-.-" evidence="5"/>
<dbReference type="AlphaFoldDB" id="A0A1D8IK52"/>
<evidence type="ECO:0000256" key="5">
    <source>
        <dbReference type="HAMAP-Rule" id="MF_00651"/>
    </source>
</evidence>